<feature type="compositionally biased region" description="Basic and acidic residues" evidence="1">
    <location>
        <begin position="184"/>
        <end position="217"/>
    </location>
</feature>
<evidence type="ECO:0000313" key="3">
    <source>
        <dbReference type="EMBL" id="GMT33334.1"/>
    </source>
</evidence>
<feature type="region of interest" description="Disordered" evidence="1">
    <location>
        <begin position="116"/>
        <end position="259"/>
    </location>
</feature>
<proteinExistence type="predicted"/>
<evidence type="ECO:0000313" key="4">
    <source>
        <dbReference type="Proteomes" id="UP001432322"/>
    </source>
</evidence>
<dbReference type="Proteomes" id="UP001432322">
    <property type="component" value="Unassembled WGS sequence"/>
</dbReference>
<protein>
    <submittedName>
        <fullName evidence="3">Uncharacterized protein</fullName>
    </submittedName>
</protein>
<feature type="non-terminal residue" evidence="3">
    <location>
        <position position="1"/>
    </location>
</feature>
<feature type="transmembrane region" description="Helical" evidence="2">
    <location>
        <begin position="20"/>
        <end position="39"/>
    </location>
</feature>
<feature type="compositionally biased region" description="Basic and acidic residues" evidence="1">
    <location>
        <begin position="138"/>
        <end position="161"/>
    </location>
</feature>
<feature type="region of interest" description="Disordered" evidence="1">
    <location>
        <begin position="271"/>
        <end position="334"/>
    </location>
</feature>
<feature type="compositionally biased region" description="Basic and acidic residues" evidence="1">
    <location>
        <begin position="226"/>
        <end position="244"/>
    </location>
</feature>
<dbReference type="AlphaFoldDB" id="A0AAV5WMI0"/>
<name>A0AAV5WMI0_9BILA</name>
<dbReference type="Pfam" id="PF03057">
    <property type="entry name" value="DUF236"/>
    <property type="match status" value="3"/>
</dbReference>
<sequence>LLLFFFHFISMSIEGLVGSVSVLLSFVSFVVASILYACVHSYTKLLEVSEAHVRRCGDVIVESRLHPLTTEKIAQKASYSNLANSLQVELHAVDTPNPLIPYTKISAINKVIVAPKEKKEKDAKPNTPSAEPMMPAKTQEKTAVDGEPQKKDVFAKPENQRQKVAVNDPQYHTLANLDNNDAFGTDKKTKTSDKSKPEPNKDKPIAAKKAEPEEEQKYQTLAAVEANDKKDQEEKAAAAAEKGKGAFAAPQVVKKAESNDPQYQTLVNLDNADAFGPQKPVFKTPTKVSKAEAKDPQYQTLAGLDDNLFKEEEKPGEAKKEEKKEKSEKKKKEE</sequence>
<keyword evidence="2" id="KW-0812">Transmembrane</keyword>
<evidence type="ECO:0000256" key="1">
    <source>
        <dbReference type="SAM" id="MobiDB-lite"/>
    </source>
</evidence>
<accession>A0AAV5WMI0</accession>
<feature type="non-terminal residue" evidence="3">
    <location>
        <position position="334"/>
    </location>
</feature>
<organism evidence="3 4">
    <name type="scientific">Pristionchus fissidentatus</name>
    <dbReference type="NCBI Taxonomy" id="1538716"/>
    <lineage>
        <taxon>Eukaryota</taxon>
        <taxon>Metazoa</taxon>
        <taxon>Ecdysozoa</taxon>
        <taxon>Nematoda</taxon>
        <taxon>Chromadorea</taxon>
        <taxon>Rhabditida</taxon>
        <taxon>Rhabditina</taxon>
        <taxon>Diplogasteromorpha</taxon>
        <taxon>Diplogasteroidea</taxon>
        <taxon>Neodiplogasteridae</taxon>
        <taxon>Pristionchus</taxon>
    </lineage>
</organism>
<feature type="compositionally biased region" description="Basic and acidic residues" evidence="1">
    <location>
        <begin position="307"/>
        <end position="334"/>
    </location>
</feature>
<keyword evidence="2" id="KW-0472">Membrane</keyword>
<keyword evidence="4" id="KW-1185">Reference proteome</keyword>
<dbReference type="InterPro" id="IPR004296">
    <property type="entry name" value="DUF236"/>
</dbReference>
<dbReference type="EMBL" id="BTSY01000006">
    <property type="protein sequence ID" value="GMT33334.1"/>
    <property type="molecule type" value="Genomic_DNA"/>
</dbReference>
<dbReference type="PANTHER" id="PTHR21592">
    <property type="entry name" value="CHROMOSOME UNDETERMINED SCAFFOLD_25, WHOLE GENOME SHOTGUN SEQUENCE"/>
    <property type="match status" value="1"/>
</dbReference>
<keyword evidence="2" id="KW-1133">Transmembrane helix</keyword>
<evidence type="ECO:0000256" key="2">
    <source>
        <dbReference type="SAM" id="Phobius"/>
    </source>
</evidence>
<reference evidence="3" key="1">
    <citation type="submission" date="2023-10" db="EMBL/GenBank/DDBJ databases">
        <title>Genome assembly of Pristionchus species.</title>
        <authorList>
            <person name="Yoshida K."/>
            <person name="Sommer R.J."/>
        </authorList>
    </citation>
    <scope>NUCLEOTIDE SEQUENCE</scope>
    <source>
        <strain evidence="3">RS5133</strain>
    </source>
</reference>
<dbReference type="PANTHER" id="PTHR21592:SF32">
    <property type="entry name" value="CHROMOSOME UNDETERMINED SCAFFOLD_25, WHOLE GENOME SHOTGUN SEQUENCE"/>
    <property type="match status" value="1"/>
</dbReference>
<gene>
    <name evidence="3" type="ORF">PFISCL1PPCAC_24631</name>
</gene>
<comment type="caution">
    <text evidence="3">The sequence shown here is derived from an EMBL/GenBank/DDBJ whole genome shotgun (WGS) entry which is preliminary data.</text>
</comment>